<dbReference type="Pfam" id="PF00146">
    <property type="entry name" value="NADHdh"/>
    <property type="match status" value="1"/>
</dbReference>
<feature type="transmembrane region" description="Helical" evidence="8">
    <location>
        <begin position="78"/>
        <end position="99"/>
    </location>
</feature>
<feature type="transmembrane region" description="Helical" evidence="8">
    <location>
        <begin position="244"/>
        <end position="264"/>
    </location>
</feature>
<evidence type="ECO:0000256" key="2">
    <source>
        <dbReference type="ARBA" id="ARBA00010535"/>
    </source>
</evidence>
<feature type="transmembrane region" description="Helical" evidence="8">
    <location>
        <begin position="6"/>
        <end position="33"/>
    </location>
</feature>
<evidence type="ECO:0000256" key="6">
    <source>
        <dbReference type="RuleBase" id="RU000471"/>
    </source>
</evidence>
<dbReference type="AlphaFoldDB" id="A0A890JI94"/>
<keyword evidence="5 8" id="KW-0472">Membrane</keyword>
<feature type="transmembrane region" description="Helical" evidence="8">
    <location>
        <begin position="185"/>
        <end position="204"/>
    </location>
</feature>
<geneLocation type="mitochondrion" evidence="9"/>
<protein>
    <recommendedName>
        <fullName evidence="7">NADH-ubiquinone oxidoreductase chain 1</fullName>
        <ecNumber evidence="7">7.1.1.2</ecNumber>
    </recommendedName>
</protein>
<comment type="catalytic activity">
    <reaction evidence="7">
        <text>a ubiquinone + NADH + 5 H(+)(in) = a ubiquinol + NAD(+) + 4 H(+)(out)</text>
        <dbReference type="Rhea" id="RHEA:29091"/>
        <dbReference type="Rhea" id="RHEA-COMP:9565"/>
        <dbReference type="Rhea" id="RHEA-COMP:9566"/>
        <dbReference type="ChEBI" id="CHEBI:15378"/>
        <dbReference type="ChEBI" id="CHEBI:16389"/>
        <dbReference type="ChEBI" id="CHEBI:17976"/>
        <dbReference type="ChEBI" id="CHEBI:57540"/>
        <dbReference type="ChEBI" id="CHEBI:57945"/>
        <dbReference type="EC" id="7.1.1.2"/>
    </reaction>
</comment>
<dbReference type="InterPro" id="IPR018086">
    <property type="entry name" value="NADH_UbQ_OxRdtase_su1_CS"/>
</dbReference>
<dbReference type="GO" id="GO:0005743">
    <property type="term" value="C:mitochondrial inner membrane"/>
    <property type="evidence" value="ECO:0007669"/>
    <property type="project" value="UniProtKB-SubCell"/>
</dbReference>
<evidence type="ECO:0000256" key="5">
    <source>
        <dbReference type="ARBA" id="ARBA00023136"/>
    </source>
</evidence>
<evidence type="ECO:0000256" key="3">
    <source>
        <dbReference type="ARBA" id="ARBA00022692"/>
    </source>
</evidence>
<dbReference type="HAMAP" id="MF_01350">
    <property type="entry name" value="NDH1_NuoH"/>
    <property type="match status" value="1"/>
</dbReference>
<evidence type="ECO:0000256" key="1">
    <source>
        <dbReference type="ARBA" id="ARBA00004141"/>
    </source>
</evidence>
<sequence>MTINAIILVMLDLAIGILCILIVLLSVAFATLAERKVMGSMQRRLGPNKVGIYGLLQPLADGGKLLLKETVIPAHANIGLFLLAPIITLAFSLIGWMVIPFNHTTVIFDTPLGILFVLAISSLGIYGVIFSGWAANSKYAFLGSLRSTAQMISYEVVLGLIILTVIFCLGDSFSLSQIITSQQAVWYIIPLAPLGILFFISALAETNRPPFDLPEAESEVVAGYFTEHSGMPFAYFFLGEYSSILLISRLTVILFLGGCLAPFGGTIIPAGGLSFILGCKVAFIFFAFIWVRATFPRWKYTQLIVICWTSLLPLTLGFVTIVPSLILTLS</sequence>
<comment type="subcellular location">
    <subcellularLocation>
        <location evidence="1">Membrane</location>
        <topology evidence="1">Multi-pass membrane protein</topology>
    </subcellularLocation>
    <subcellularLocation>
        <location evidence="6">Mitochondrion inner membrane</location>
        <topology evidence="6">Multi-pass membrane protein</topology>
    </subcellularLocation>
</comment>
<dbReference type="GO" id="GO:0008137">
    <property type="term" value="F:NADH dehydrogenase (ubiquinone) activity"/>
    <property type="evidence" value="ECO:0007669"/>
    <property type="project" value="UniProtKB-EC"/>
</dbReference>
<dbReference type="GO" id="GO:0003954">
    <property type="term" value="F:NADH dehydrogenase activity"/>
    <property type="evidence" value="ECO:0007669"/>
    <property type="project" value="TreeGrafter"/>
</dbReference>
<feature type="transmembrane region" description="Helical" evidence="8">
    <location>
        <begin position="303"/>
        <end position="327"/>
    </location>
</feature>
<feature type="transmembrane region" description="Helical" evidence="8">
    <location>
        <begin position="156"/>
        <end position="179"/>
    </location>
</feature>
<keyword evidence="7 9" id="KW-0496">Mitochondrion</keyword>
<comment type="similarity">
    <text evidence="2 6">Belongs to the complex I subunit 1 family.</text>
</comment>
<feature type="transmembrane region" description="Helical" evidence="8">
    <location>
        <begin position="270"/>
        <end position="291"/>
    </location>
</feature>
<dbReference type="PANTHER" id="PTHR11432:SF3">
    <property type="entry name" value="NADH-UBIQUINONE OXIDOREDUCTASE CHAIN 1"/>
    <property type="match status" value="1"/>
</dbReference>
<keyword evidence="6" id="KW-0520">NAD</keyword>
<evidence type="ECO:0000256" key="7">
    <source>
        <dbReference type="RuleBase" id="RU000473"/>
    </source>
</evidence>
<evidence type="ECO:0000256" key="8">
    <source>
        <dbReference type="SAM" id="Phobius"/>
    </source>
</evidence>
<dbReference type="PANTHER" id="PTHR11432">
    <property type="entry name" value="NADH DEHYDROGENASE SUBUNIT 1"/>
    <property type="match status" value="1"/>
</dbReference>
<keyword evidence="3 6" id="KW-0812">Transmembrane</keyword>
<accession>A0A890JI94</accession>
<reference evidence="9" key="1">
    <citation type="journal article" date="2020" name="Mitochondrial DNA Part B Resour">
        <title>Mitochondrial genome characterization and phylogenetic analysis of Blastocladiella sp. (Blastocladiales: Blastocladiaceae).</title>
        <authorList>
            <person name="Wang X."/>
            <person name="Liu N."/>
        </authorList>
    </citation>
    <scope>NUCLEOTIDE SEQUENCE</scope>
</reference>
<feature type="transmembrane region" description="Helical" evidence="8">
    <location>
        <begin position="111"/>
        <end position="135"/>
    </location>
</feature>
<keyword evidence="4 8" id="KW-1133">Transmembrane helix</keyword>
<dbReference type="GO" id="GO:0009060">
    <property type="term" value="P:aerobic respiration"/>
    <property type="evidence" value="ECO:0007669"/>
    <property type="project" value="TreeGrafter"/>
</dbReference>
<evidence type="ECO:0000256" key="4">
    <source>
        <dbReference type="ARBA" id="ARBA00022989"/>
    </source>
</evidence>
<organism evidence="9">
    <name type="scientific">Blastocladiella sp</name>
    <dbReference type="NCBI Taxonomy" id="2169676"/>
    <lineage>
        <taxon>Eukaryota</taxon>
        <taxon>Fungi</taxon>
        <taxon>Fungi incertae sedis</taxon>
        <taxon>Blastocladiomycota</taxon>
        <taxon>Blastocladiomycetes</taxon>
        <taxon>Blastocladiales</taxon>
        <taxon>Blastocladiaceae</taxon>
        <taxon>Blastocladiella</taxon>
    </lineage>
</organism>
<proteinExistence type="inferred from homology"/>
<evidence type="ECO:0000313" key="9">
    <source>
        <dbReference type="EMBL" id="QRH18107.1"/>
    </source>
</evidence>
<dbReference type="EMBL" id="MN873040">
    <property type="protein sequence ID" value="QRH18107.1"/>
    <property type="molecule type" value="Genomic_DNA"/>
</dbReference>
<keyword evidence="7" id="KW-0830">Ubiquinone</keyword>
<dbReference type="EC" id="7.1.1.2" evidence="7"/>
<dbReference type="InterPro" id="IPR001694">
    <property type="entry name" value="NADH_UbQ_OxRdtase_su1/FPO"/>
</dbReference>
<name>A0A890JI94_9FUNG</name>
<gene>
    <name evidence="9" type="primary">nad1</name>
</gene>
<dbReference type="PROSITE" id="PS00668">
    <property type="entry name" value="COMPLEX1_ND1_2"/>
    <property type="match status" value="1"/>
</dbReference>